<dbReference type="AlphaFoldDB" id="A0A4R0HD31"/>
<evidence type="ECO:0000256" key="4">
    <source>
        <dbReference type="SAM" id="MobiDB-lite"/>
    </source>
</evidence>
<evidence type="ECO:0000256" key="2">
    <source>
        <dbReference type="ARBA" id="ARBA00023235"/>
    </source>
</evidence>
<gene>
    <name evidence="5" type="ORF">E0H45_18170</name>
</gene>
<evidence type="ECO:0000256" key="1">
    <source>
        <dbReference type="ARBA" id="ARBA00022628"/>
    </source>
</evidence>
<keyword evidence="1" id="KW-0846">Cobalamin</keyword>
<keyword evidence="3" id="KW-0170">Cobalt</keyword>
<feature type="region of interest" description="Disordered" evidence="4">
    <location>
        <begin position="421"/>
        <end position="451"/>
    </location>
</feature>
<organism evidence="5 6">
    <name type="scientific">Kribbella soli</name>
    <dbReference type="NCBI Taxonomy" id="1124743"/>
    <lineage>
        <taxon>Bacteria</taxon>
        <taxon>Bacillati</taxon>
        <taxon>Actinomycetota</taxon>
        <taxon>Actinomycetes</taxon>
        <taxon>Propionibacteriales</taxon>
        <taxon>Kribbellaceae</taxon>
        <taxon>Kribbella</taxon>
    </lineage>
</organism>
<comment type="caution">
    <text evidence="5">The sequence shown here is derived from an EMBL/GenBank/DDBJ whole genome shotgun (WGS) entry which is preliminary data.</text>
</comment>
<keyword evidence="6" id="KW-1185">Reference proteome</keyword>
<dbReference type="InterPro" id="IPR016176">
    <property type="entry name" value="Cbl-dep_enz_cat"/>
</dbReference>
<keyword evidence="2" id="KW-0413">Isomerase</keyword>
<sequence>MSVPDTGSFGDFVARAHRSGKLVVQPRMGVSDPAAMRAGLLATRKAAATAVGTITLDSYTRMGDNANARAALAAGIELNGYPIVAHDPAVTRSVLDGVAGPDFPVQIRHGSPCPEPIVAALIQAGLHATEGGPVSYCLPYSRMPLEDSIPNWARSCDLLAELRSTGAEPHVESFGGCMMGQLCPPGLLVALSVLECLFFRQHGIRSVSLSYAQQTNSDQDTEALLALRRLATHWLPDVDWHIVVYTYMGVYPRTPAGAAGLLEEAARLAVRAGAARLIVKTVAEGYRIPTFAENIAALETAALAAEGCLTIAGDAVDTGIHAEASALIEAVLDLGPDLGAALATAFRRGYLDVPYCLHPDNAGRARSYLDSTGRLQWLSIGSLPIRGVVGPTDSAKLTAAGLLASLSYVERTFDNASLEQEFHAVSDHSSGSTDDRDPDPGNRSPAARQSA</sequence>
<dbReference type="GO" id="GO:0031419">
    <property type="term" value="F:cobalamin binding"/>
    <property type="evidence" value="ECO:0007669"/>
    <property type="project" value="UniProtKB-KW"/>
</dbReference>
<evidence type="ECO:0000256" key="3">
    <source>
        <dbReference type="ARBA" id="ARBA00023285"/>
    </source>
</evidence>
<protein>
    <submittedName>
        <fullName evidence="5">Methylaspartate mutase</fullName>
    </submittedName>
</protein>
<dbReference type="Pfam" id="PF06368">
    <property type="entry name" value="Met_asp_mut_E"/>
    <property type="match status" value="1"/>
</dbReference>
<evidence type="ECO:0000313" key="6">
    <source>
        <dbReference type="Proteomes" id="UP000292346"/>
    </source>
</evidence>
<name>A0A4R0HD31_9ACTN</name>
<dbReference type="SUPFAM" id="SSF51703">
    <property type="entry name" value="Cobalamin (vitamin B12)-dependent enzymes"/>
    <property type="match status" value="1"/>
</dbReference>
<dbReference type="Proteomes" id="UP000292346">
    <property type="component" value="Unassembled WGS sequence"/>
</dbReference>
<dbReference type="EMBL" id="SJJZ01000002">
    <property type="protein sequence ID" value="TCC07868.1"/>
    <property type="molecule type" value="Genomic_DNA"/>
</dbReference>
<dbReference type="GO" id="GO:0050097">
    <property type="term" value="F:methylaspartate mutase activity"/>
    <property type="evidence" value="ECO:0007669"/>
    <property type="project" value="InterPro"/>
</dbReference>
<accession>A0A4R0HD31</accession>
<reference evidence="5 6" key="1">
    <citation type="submission" date="2019-02" db="EMBL/GenBank/DDBJ databases">
        <title>Kribbella capetownensis sp. nov. and Kribbella speibonae sp. nov., isolated from soil.</title>
        <authorList>
            <person name="Curtis S.M."/>
            <person name="Norton I."/>
            <person name="Everest G.J."/>
            <person name="Meyers P.R."/>
        </authorList>
    </citation>
    <scope>NUCLEOTIDE SEQUENCE [LARGE SCALE GENOMIC DNA]</scope>
    <source>
        <strain evidence="5 6">KCTC 29219</strain>
    </source>
</reference>
<dbReference type="Gene3D" id="3.20.20.240">
    <property type="entry name" value="Methylmalonyl-CoA mutase"/>
    <property type="match status" value="1"/>
</dbReference>
<dbReference type="RefSeq" id="WP_131338754.1">
    <property type="nucleotide sequence ID" value="NZ_SJJZ01000002.1"/>
</dbReference>
<dbReference type="InterPro" id="IPR006396">
    <property type="entry name" value="Glu_mut_E"/>
</dbReference>
<dbReference type="OrthoDB" id="5332339at2"/>
<proteinExistence type="predicted"/>
<dbReference type="GO" id="GO:0019670">
    <property type="term" value="P:anaerobic L-glutamate catabolic process"/>
    <property type="evidence" value="ECO:0007669"/>
    <property type="project" value="InterPro"/>
</dbReference>
<evidence type="ECO:0000313" key="5">
    <source>
        <dbReference type="EMBL" id="TCC07868.1"/>
    </source>
</evidence>
<dbReference type="PIRSF" id="PIRSF001495">
    <property type="entry name" value="Met_asp_mut_epsi"/>
    <property type="match status" value="1"/>
</dbReference>